<keyword evidence="5 7" id="KW-1133">Transmembrane helix</keyword>
<dbReference type="PANTHER" id="PTHR30474:SF13">
    <property type="entry name" value="STAGE V SPORULATION PROTEIN E"/>
    <property type="match status" value="1"/>
</dbReference>
<evidence type="ECO:0000256" key="1">
    <source>
        <dbReference type="ARBA" id="ARBA00004651"/>
    </source>
</evidence>
<feature type="transmembrane region" description="Helical" evidence="7">
    <location>
        <begin position="365"/>
        <end position="386"/>
    </location>
</feature>
<proteinExistence type="predicted"/>
<protein>
    <submittedName>
        <fullName evidence="8">Spore cortex peptidoglycan biosynthesis regulator SpoVE</fullName>
    </submittedName>
</protein>
<dbReference type="Proteomes" id="UP000199474">
    <property type="component" value="Unassembled WGS sequence"/>
</dbReference>
<dbReference type="InterPro" id="IPR013437">
    <property type="entry name" value="FtsW"/>
</dbReference>
<organism evidence="8 9">
    <name type="scientific">Lentibacillus persicus</name>
    <dbReference type="NCBI Taxonomy" id="640948"/>
    <lineage>
        <taxon>Bacteria</taxon>
        <taxon>Bacillati</taxon>
        <taxon>Bacillota</taxon>
        <taxon>Bacilli</taxon>
        <taxon>Bacillales</taxon>
        <taxon>Bacillaceae</taxon>
        <taxon>Lentibacillus</taxon>
    </lineage>
</organism>
<feature type="transmembrane region" description="Helical" evidence="7">
    <location>
        <begin position="170"/>
        <end position="186"/>
    </location>
</feature>
<dbReference type="AlphaFoldDB" id="A0A1I1VI16"/>
<dbReference type="GO" id="GO:0032153">
    <property type="term" value="C:cell division site"/>
    <property type="evidence" value="ECO:0007669"/>
    <property type="project" value="TreeGrafter"/>
</dbReference>
<dbReference type="STRING" id="640948.SAMN05216238_104254"/>
<feature type="transmembrane region" description="Helical" evidence="7">
    <location>
        <begin position="214"/>
        <end position="236"/>
    </location>
</feature>
<evidence type="ECO:0000256" key="7">
    <source>
        <dbReference type="SAM" id="Phobius"/>
    </source>
</evidence>
<keyword evidence="4" id="KW-0133">Cell shape</keyword>
<dbReference type="InterPro" id="IPR013438">
    <property type="entry name" value="SpoVE"/>
</dbReference>
<dbReference type="OrthoDB" id="9768187at2"/>
<gene>
    <name evidence="8" type="ORF">SAMN05216238_104254</name>
</gene>
<dbReference type="NCBIfam" id="TIGR02615">
    <property type="entry name" value="spoVE"/>
    <property type="match status" value="1"/>
</dbReference>
<dbReference type="InterPro" id="IPR001182">
    <property type="entry name" value="FtsW/RodA"/>
</dbReference>
<feature type="transmembrane region" description="Helical" evidence="7">
    <location>
        <begin position="75"/>
        <end position="94"/>
    </location>
</feature>
<dbReference type="PANTHER" id="PTHR30474">
    <property type="entry name" value="CELL CYCLE PROTEIN"/>
    <property type="match status" value="1"/>
</dbReference>
<dbReference type="GO" id="GO:0009252">
    <property type="term" value="P:peptidoglycan biosynthetic process"/>
    <property type="evidence" value="ECO:0007669"/>
    <property type="project" value="InterPro"/>
</dbReference>
<comment type="subcellular location">
    <subcellularLocation>
        <location evidence="1">Cell membrane</location>
        <topology evidence="1">Multi-pass membrane protein</topology>
    </subcellularLocation>
</comment>
<evidence type="ECO:0000256" key="3">
    <source>
        <dbReference type="ARBA" id="ARBA00022692"/>
    </source>
</evidence>
<feature type="transmembrane region" description="Helical" evidence="7">
    <location>
        <begin position="290"/>
        <end position="316"/>
    </location>
</feature>
<feature type="transmembrane region" description="Helical" evidence="7">
    <location>
        <begin position="103"/>
        <end position="122"/>
    </location>
</feature>
<name>A0A1I1VI16_9BACI</name>
<evidence type="ECO:0000313" key="8">
    <source>
        <dbReference type="EMBL" id="SFD82489.1"/>
    </source>
</evidence>
<dbReference type="EMBL" id="FOMR01000004">
    <property type="protein sequence ID" value="SFD82489.1"/>
    <property type="molecule type" value="Genomic_DNA"/>
</dbReference>
<feature type="transmembrane region" description="Helical" evidence="7">
    <location>
        <begin position="328"/>
        <end position="353"/>
    </location>
</feature>
<evidence type="ECO:0000256" key="4">
    <source>
        <dbReference type="ARBA" id="ARBA00022960"/>
    </source>
</evidence>
<accession>A0A1I1VI16</accession>
<dbReference type="GO" id="GO:0008360">
    <property type="term" value="P:regulation of cell shape"/>
    <property type="evidence" value="ECO:0007669"/>
    <property type="project" value="UniProtKB-KW"/>
</dbReference>
<keyword evidence="6 7" id="KW-0472">Membrane</keyword>
<keyword evidence="9" id="KW-1185">Reference proteome</keyword>
<evidence type="ECO:0000256" key="2">
    <source>
        <dbReference type="ARBA" id="ARBA00022475"/>
    </source>
</evidence>
<dbReference type="Pfam" id="PF01098">
    <property type="entry name" value="FTSW_RODA_SPOVE"/>
    <property type="match status" value="1"/>
</dbReference>
<dbReference type="PROSITE" id="PS00428">
    <property type="entry name" value="FTSW_RODA_SPOVE"/>
    <property type="match status" value="1"/>
</dbReference>
<evidence type="ECO:0000256" key="6">
    <source>
        <dbReference type="ARBA" id="ARBA00023136"/>
    </source>
</evidence>
<evidence type="ECO:0000256" key="5">
    <source>
        <dbReference type="ARBA" id="ARBA00022989"/>
    </source>
</evidence>
<dbReference type="InterPro" id="IPR018365">
    <property type="entry name" value="Cell_cycle_FtsW-rel_CS"/>
</dbReference>
<keyword evidence="3 7" id="KW-0812">Transmembrane</keyword>
<sequence length="392" mass="42889">MVISDIKAKKPLFQNKLDVGCFLLQRLFKSKNIPDLVLAAVILSLLVVGAVMVYSSSYVWAEYKYGDQFFYLKRQLLFCGVGLIGMLFFTVLPYNTWKKYSKLLLLACFLLLLIVLIPGIGMERGGAQSWIGIGAFSIQPSEFMKLGLIIYLSVYLSVNQKYITSFKNGFLPSLVLVFAAFGLIMLQPDLGTGVVLAATCMVMIFTAGARLSHFLGLAVIGLIGFLFLIVSAPYRISRITAFINPWEDPLGDGFQIIQSLYAVGPGGLMGLGLGDSIQKYFYLPEPQNDFIFSIVAEELGFLGGTFVISLFALLFWRGIKVALEAPDVYGKFLALGIVSMLSIQVMINISVVIGLIPVTGITLPFLSYGGSSLTLTLCSAGILLNISRFSRL</sequence>
<evidence type="ECO:0000313" key="9">
    <source>
        <dbReference type="Proteomes" id="UP000199474"/>
    </source>
</evidence>
<dbReference type="NCBIfam" id="TIGR02614">
    <property type="entry name" value="ftsW"/>
    <property type="match status" value="1"/>
</dbReference>
<feature type="transmembrane region" description="Helical" evidence="7">
    <location>
        <begin position="36"/>
        <end position="55"/>
    </location>
</feature>
<dbReference type="GO" id="GO:0005886">
    <property type="term" value="C:plasma membrane"/>
    <property type="evidence" value="ECO:0007669"/>
    <property type="project" value="UniProtKB-SubCell"/>
</dbReference>
<dbReference type="GO" id="GO:0051301">
    <property type="term" value="P:cell division"/>
    <property type="evidence" value="ECO:0007669"/>
    <property type="project" value="InterPro"/>
</dbReference>
<feature type="transmembrane region" description="Helical" evidence="7">
    <location>
        <begin position="192"/>
        <end position="209"/>
    </location>
</feature>
<feature type="transmembrane region" description="Helical" evidence="7">
    <location>
        <begin position="142"/>
        <end position="158"/>
    </location>
</feature>
<reference evidence="9" key="1">
    <citation type="submission" date="2016-10" db="EMBL/GenBank/DDBJ databases">
        <authorList>
            <person name="Varghese N."/>
            <person name="Submissions S."/>
        </authorList>
    </citation>
    <scope>NUCLEOTIDE SEQUENCE [LARGE SCALE GENOMIC DNA]</scope>
    <source>
        <strain evidence="9">DSM 22530</strain>
    </source>
</reference>
<dbReference type="GO" id="GO:0015648">
    <property type="term" value="F:lipid-linked peptidoglycan transporter activity"/>
    <property type="evidence" value="ECO:0007669"/>
    <property type="project" value="TreeGrafter"/>
</dbReference>
<keyword evidence="2" id="KW-1003">Cell membrane</keyword>